<proteinExistence type="predicted"/>
<sequence>MENNKGLLNIIFCDIDGTLIPQLFSDENINPKEIHLLKLSPKVIDTLNTFLKIGYLIFITGRTVEWKETTDNMLKVINGKANIIYSNYGSYTKERYFKYKLEKIIKYSKKFDIIIIVDDQKELLLFLRKHLQFTELKTIMFIHARYNLNLKNIDCMEII</sequence>
<reference evidence="1" key="1">
    <citation type="journal article" date="2015" name="Nature">
        <title>Complex archaea that bridge the gap between prokaryotes and eukaryotes.</title>
        <authorList>
            <person name="Spang A."/>
            <person name="Saw J.H."/>
            <person name="Jorgensen S.L."/>
            <person name="Zaremba-Niedzwiedzka K."/>
            <person name="Martijn J."/>
            <person name="Lind A.E."/>
            <person name="van Eijk R."/>
            <person name="Schleper C."/>
            <person name="Guy L."/>
            <person name="Ettema T.J."/>
        </authorList>
    </citation>
    <scope>NUCLEOTIDE SEQUENCE</scope>
</reference>
<dbReference type="EMBL" id="LAZR01004035">
    <property type="protein sequence ID" value="KKN12420.1"/>
    <property type="molecule type" value="Genomic_DNA"/>
</dbReference>
<dbReference type="Gene3D" id="3.40.50.1000">
    <property type="entry name" value="HAD superfamily/HAD-like"/>
    <property type="match status" value="1"/>
</dbReference>
<evidence type="ECO:0000313" key="1">
    <source>
        <dbReference type="EMBL" id="KKN12420.1"/>
    </source>
</evidence>
<dbReference type="InterPro" id="IPR036412">
    <property type="entry name" value="HAD-like_sf"/>
</dbReference>
<dbReference type="SUPFAM" id="SSF56784">
    <property type="entry name" value="HAD-like"/>
    <property type="match status" value="1"/>
</dbReference>
<dbReference type="AlphaFoldDB" id="A0A0F9MYL4"/>
<evidence type="ECO:0008006" key="2">
    <source>
        <dbReference type="Google" id="ProtNLM"/>
    </source>
</evidence>
<gene>
    <name evidence="1" type="ORF">LCGC14_1016750</name>
</gene>
<name>A0A0F9MYL4_9ZZZZ</name>
<organism evidence="1">
    <name type="scientific">marine sediment metagenome</name>
    <dbReference type="NCBI Taxonomy" id="412755"/>
    <lineage>
        <taxon>unclassified sequences</taxon>
        <taxon>metagenomes</taxon>
        <taxon>ecological metagenomes</taxon>
    </lineage>
</organism>
<protein>
    <recommendedName>
        <fullName evidence="2">FCP1 homology domain-containing protein</fullName>
    </recommendedName>
</protein>
<dbReference type="InterPro" id="IPR023214">
    <property type="entry name" value="HAD_sf"/>
</dbReference>
<comment type="caution">
    <text evidence="1">The sequence shown here is derived from an EMBL/GenBank/DDBJ whole genome shotgun (WGS) entry which is preliminary data.</text>
</comment>
<accession>A0A0F9MYL4</accession>